<protein>
    <submittedName>
        <fullName evidence="1">Uncharacterized protein</fullName>
    </submittedName>
</protein>
<evidence type="ECO:0000313" key="1">
    <source>
        <dbReference type="EMBL" id="MPL98525.1"/>
    </source>
</evidence>
<reference evidence="1" key="1">
    <citation type="submission" date="2019-08" db="EMBL/GenBank/DDBJ databases">
        <authorList>
            <person name="Kucharzyk K."/>
            <person name="Murdoch R.W."/>
            <person name="Higgins S."/>
            <person name="Loffler F."/>
        </authorList>
    </citation>
    <scope>NUCLEOTIDE SEQUENCE</scope>
</reference>
<comment type="caution">
    <text evidence="1">The sequence shown here is derived from an EMBL/GenBank/DDBJ whole genome shotgun (WGS) entry which is preliminary data.</text>
</comment>
<sequence>MSVSRPGRFSRRRSLCPKKTADLGSIGTVGIYEPGVFPEEDERDFPGGAVPVLGQVDEGPVVVFLPRGTCLVIAGPVEQHDRVGVLLDSAAVPQVGKLRLLLRPLLHRPGELGQGDDGNFEFPGHSLQSPGNFRHFLLLVLDPPRGVHELEVVHHHQSQVLVPGLEAAAPCPEFQGGQHGAVVNVDRGLGEPAGSFSESFPGGFRKGAVPEVVDVYPGLGAQHPLDKLLRAHFQAEDEHRAPHSLPAELGDVDGKGRFSHGGTGGHDVQASRLESAHEPVEFVESRIETRHVLVRTVVLLLDLEEGFAEDFADVPEVGGVPLLGDLEHRPFRFLENLVHVELLGITELDDGVPRGDEPPVDCLVPDDARMVFHVGRCGDAVHEGSDKGLPPQAFTFSLPGEFLQEGEGIHRLVPLGHFVDDFVGGPVVQVIKILRLENLKDDIERLPVHETCAESCTLRLRGDGGRSVP</sequence>
<proteinExistence type="predicted"/>
<accession>A0A644W466</accession>
<dbReference type="EMBL" id="VSSQ01000613">
    <property type="protein sequence ID" value="MPL98525.1"/>
    <property type="molecule type" value="Genomic_DNA"/>
</dbReference>
<gene>
    <name evidence="1" type="ORF">SDC9_44731</name>
</gene>
<organism evidence="1">
    <name type="scientific">bioreactor metagenome</name>
    <dbReference type="NCBI Taxonomy" id="1076179"/>
    <lineage>
        <taxon>unclassified sequences</taxon>
        <taxon>metagenomes</taxon>
        <taxon>ecological metagenomes</taxon>
    </lineage>
</organism>
<name>A0A644W466_9ZZZZ</name>
<dbReference type="AlphaFoldDB" id="A0A644W466"/>